<gene>
    <name evidence="1" type="ORF">ILUMI_11511</name>
</gene>
<organism evidence="1 2">
    <name type="scientific">Ignelater luminosus</name>
    <name type="common">Cucubano</name>
    <name type="synonym">Pyrophorus luminosus</name>
    <dbReference type="NCBI Taxonomy" id="2038154"/>
    <lineage>
        <taxon>Eukaryota</taxon>
        <taxon>Metazoa</taxon>
        <taxon>Ecdysozoa</taxon>
        <taxon>Arthropoda</taxon>
        <taxon>Hexapoda</taxon>
        <taxon>Insecta</taxon>
        <taxon>Pterygota</taxon>
        <taxon>Neoptera</taxon>
        <taxon>Endopterygota</taxon>
        <taxon>Coleoptera</taxon>
        <taxon>Polyphaga</taxon>
        <taxon>Elateriformia</taxon>
        <taxon>Elateroidea</taxon>
        <taxon>Elateridae</taxon>
        <taxon>Agrypninae</taxon>
        <taxon>Pyrophorini</taxon>
        <taxon>Ignelater</taxon>
    </lineage>
</organism>
<evidence type="ECO:0000313" key="1">
    <source>
        <dbReference type="EMBL" id="KAF2894662.1"/>
    </source>
</evidence>
<dbReference type="Proteomes" id="UP000801492">
    <property type="component" value="Unassembled WGS sequence"/>
</dbReference>
<sequence>MDASGAIIEDDILVEYVRSMTSDDPRNILLLLVAQLRPLSEISNLSVSDTISIISPEGSFLNLSSNELLNIENSPGPSASTTSSDIVDDTFSYEEAVDGSNKELSFKKLIVYQQVLNSKEWKDLIQTRMAPNRYNTTTAFLIEKYGISVPEFARRNLGEAIINIFPNLRNNLDLQAM</sequence>
<comment type="caution">
    <text evidence="1">The sequence shown here is derived from an EMBL/GenBank/DDBJ whole genome shotgun (WGS) entry which is preliminary data.</text>
</comment>
<dbReference type="EMBL" id="VTPC01006786">
    <property type="protein sequence ID" value="KAF2894662.1"/>
    <property type="molecule type" value="Genomic_DNA"/>
</dbReference>
<keyword evidence="2" id="KW-1185">Reference proteome</keyword>
<name>A0A8K0D0C6_IGNLU</name>
<reference evidence="1" key="1">
    <citation type="submission" date="2019-08" db="EMBL/GenBank/DDBJ databases">
        <title>The genome of the North American firefly Photinus pyralis.</title>
        <authorList>
            <consortium name="Photinus pyralis genome working group"/>
            <person name="Fallon T.R."/>
            <person name="Sander Lower S.E."/>
            <person name="Weng J.-K."/>
        </authorList>
    </citation>
    <scope>NUCLEOTIDE SEQUENCE</scope>
    <source>
        <strain evidence="1">TRF0915ILg1</strain>
        <tissue evidence="1">Whole body</tissue>
    </source>
</reference>
<dbReference type="OrthoDB" id="6781906at2759"/>
<accession>A0A8K0D0C6</accession>
<protein>
    <submittedName>
        <fullName evidence="1">Uncharacterized protein</fullName>
    </submittedName>
</protein>
<dbReference type="AlphaFoldDB" id="A0A8K0D0C6"/>
<proteinExistence type="predicted"/>
<evidence type="ECO:0000313" key="2">
    <source>
        <dbReference type="Proteomes" id="UP000801492"/>
    </source>
</evidence>